<evidence type="ECO:0000313" key="2">
    <source>
        <dbReference type="EMBL" id="EHL09278.1"/>
    </source>
</evidence>
<dbReference type="PANTHER" id="PTHR34215:SF1">
    <property type="entry name" value="YLXR DOMAIN-CONTAINING PROTEIN"/>
    <property type="match status" value="1"/>
</dbReference>
<proteinExistence type="predicted"/>
<dbReference type="SUPFAM" id="SSF64376">
    <property type="entry name" value="YlxR-like"/>
    <property type="match status" value="1"/>
</dbReference>
<dbReference type="AlphaFoldDB" id="G9XGD7"/>
<dbReference type="Proteomes" id="UP000004416">
    <property type="component" value="Unassembled WGS sequence"/>
</dbReference>
<feature type="domain" description="YlxR" evidence="1">
    <location>
        <begin position="12"/>
        <end position="86"/>
    </location>
</feature>
<dbReference type="NCBIfam" id="NF047356">
    <property type="entry name" value="RNA_bind_RnpM"/>
    <property type="match status" value="1"/>
</dbReference>
<dbReference type="Pfam" id="PF04296">
    <property type="entry name" value="YlxR"/>
    <property type="match status" value="1"/>
</dbReference>
<dbReference type="InterPro" id="IPR037465">
    <property type="entry name" value="YlxR"/>
</dbReference>
<name>G9XGD7_DESHA</name>
<dbReference type="InterPro" id="IPR035931">
    <property type="entry name" value="YlxR-like_sf"/>
</dbReference>
<dbReference type="EMBL" id="AFZX01000001">
    <property type="protein sequence ID" value="EHL09278.1"/>
    <property type="molecule type" value="Genomic_DNA"/>
</dbReference>
<organism evidence="2 3">
    <name type="scientific">Desulfitobacterium hafniense DP7</name>
    <dbReference type="NCBI Taxonomy" id="537010"/>
    <lineage>
        <taxon>Bacteria</taxon>
        <taxon>Bacillati</taxon>
        <taxon>Bacillota</taxon>
        <taxon>Clostridia</taxon>
        <taxon>Eubacteriales</taxon>
        <taxon>Desulfitobacteriaceae</taxon>
        <taxon>Desulfitobacterium</taxon>
    </lineage>
</organism>
<dbReference type="Gene3D" id="3.30.1230.10">
    <property type="entry name" value="YlxR-like"/>
    <property type="match status" value="1"/>
</dbReference>
<gene>
    <name evidence="2" type="ORF">HMPREF0322_00003</name>
</gene>
<accession>G9XGD7</accession>
<dbReference type="CDD" id="cd00279">
    <property type="entry name" value="YlxR"/>
    <property type="match status" value="1"/>
</dbReference>
<dbReference type="PANTHER" id="PTHR34215">
    <property type="entry name" value="BLL0784 PROTEIN"/>
    <property type="match status" value="1"/>
</dbReference>
<reference evidence="2 3" key="1">
    <citation type="submission" date="2011-08" db="EMBL/GenBank/DDBJ databases">
        <authorList>
            <person name="Weinstock G."/>
            <person name="Sodergren E."/>
            <person name="Clifton S."/>
            <person name="Fulton L."/>
            <person name="Fulton B."/>
            <person name="Courtney L."/>
            <person name="Fronick C."/>
            <person name="Harrison M."/>
            <person name="Strong C."/>
            <person name="Farmer C."/>
            <person name="Delahaunty K."/>
            <person name="Markovic C."/>
            <person name="Hall O."/>
            <person name="Minx P."/>
            <person name="Tomlinson C."/>
            <person name="Mitreva M."/>
            <person name="Hou S."/>
            <person name="Chen J."/>
            <person name="Wollam A."/>
            <person name="Pepin K.H."/>
            <person name="Johnson M."/>
            <person name="Bhonagiri V."/>
            <person name="Zhang X."/>
            <person name="Suruliraj S."/>
            <person name="Warren W."/>
            <person name="Chinwalla A."/>
            <person name="Mardis E.R."/>
            <person name="Wilson R.K."/>
        </authorList>
    </citation>
    <scope>NUCLEOTIDE SEQUENCE [LARGE SCALE GENOMIC DNA]</scope>
    <source>
        <strain evidence="2 3">DP7</strain>
    </source>
</reference>
<dbReference type="InterPro" id="IPR007393">
    <property type="entry name" value="YlxR_dom"/>
</dbReference>
<evidence type="ECO:0000313" key="3">
    <source>
        <dbReference type="Proteomes" id="UP000004416"/>
    </source>
</evidence>
<sequence>MNAMKTRKIPLRMCLGCQEMKPKKELIRVVRTPEGAVELDLTGKRNGRGAYICPDIECFKAAVKGKRFQKALEIELAPQVIEELERKLGREC</sequence>
<dbReference type="PATRIC" id="fig|537010.4.peg.3"/>
<comment type="caution">
    <text evidence="2">The sequence shown here is derived from an EMBL/GenBank/DDBJ whole genome shotgun (WGS) entry which is preliminary data.</text>
</comment>
<evidence type="ECO:0000259" key="1">
    <source>
        <dbReference type="Pfam" id="PF04296"/>
    </source>
</evidence>
<dbReference type="HOGENOM" id="CLU_147970_2_1_9"/>
<protein>
    <recommendedName>
        <fullName evidence="1">YlxR domain-containing protein</fullName>
    </recommendedName>
</protein>